<proteinExistence type="predicted"/>
<dbReference type="EMBL" id="JACDUM010000004">
    <property type="protein sequence ID" value="MBA2861029.1"/>
    <property type="molecule type" value="Genomic_DNA"/>
</dbReference>
<comment type="caution">
    <text evidence="1">The sequence shown here is derived from an EMBL/GenBank/DDBJ whole genome shotgun (WGS) entry which is preliminary data.</text>
</comment>
<reference evidence="1 2" key="1">
    <citation type="submission" date="2020-07" db="EMBL/GenBank/DDBJ databases">
        <title>Genomic Encyclopedia of Type Strains, Phase IV (KMG-V): Genome sequencing to study the core and pangenomes of soil and plant-associated prokaryotes.</title>
        <authorList>
            <person name="Whitman W."/>
        </authorList>
    </citation>
    <scope>NUCLEOTIDE SEQUENCE [LARGE SCALE GENOMIC DNA]</scope>
    <source>
        <strain evidence="1 2">C9</strain>
    </source>
</reference>
<dbReference type="RefSeq" id="WP_181522108.1">
    <property type="nucleotide sequence ID" value="NZ_JACDUM010000004.1"/>
</dbReference>
<dbReference type="Proteomes" id="UP000568063">
    <property type="component" value="Unassembled WGS sequence"/>
</dbReference>
<accession>A0A7J9PHM9</accession>
<evidence type="ECO:0000313" key="2">
    <source>
        <dbReference type="Proteomes" id="UP000568063"/>
    </source>
</evidence>
<gene>
    <name evidence="1" type="ORF">HNP91_001861</name>
</gene>
<evidence type="ECO:0000313" key="1">
    <source>
        <dbReference type="EMBL" id="MBA2861029.1"/>
    </source>
</evidence>
<sequence length="350" mass="39155">MSTKTRVIVIVNKYWECDPVCWVLTNKYINDQCNLDLDVVNSLNLITYPSYGPVKPGINGTIPRMVFEMENRNIEVWCISDLLGNSPDDKQSSSEEKMKFLPEIYKYQYNGQELDIELVIAVGTASAGPSIELNPFFKSDNITGSVIVGSNVFMHNSYSPGSKSDFKCDCWGEIMGSGSNKFIRKLQNVDFKDKEPIHPFSLRVHNYAIENYVASVDFKDKEQLLLCPSTNPSPLGQHIYVNENYIALGSVNVTEYTKYAEEDKKTGNYFFAQYPGDIDGASLETTHCLIYLAAKNYLEQDPPFMFVSGIVDRYVGFDEDVGPKTYAQNVSGAHNAGVAVAHIISKLTGN</sequence>
<dbReference type="AlphaFoldDB" id="A0A7J9PHM9"/>
<protein>
    <submittedName>
        <fullName evidence="1">Uncharacterized protein</fullName>
    </submittedName>
</protein>
<organism evidence="1 2">
    <name type="scientific">Methanococcus maripaludis</name>
    <name type="common">Methanococcus deltae</name>
    <dbReference type="NCBI Taxonomy" id="39152"/>
    <lineage>
        <taxon>Archaea</taxon>
        <taxon>Methanobacteriati</taxon>
        <taxon>Methanobacteriota</taxon>
        <taxon>Methanomada group</taxon>
        <taxon>Methanococci</taxon>
        <taxon>Methanococcales</taxon>
        <taxon>Methanococcaceae</taxon>
        <taxon>Methanococcus</taxon>
    </lineage>
</organism>
<name>A0A7J9PHM9_METMI</name>